<evidence type="ECO:0000256" key="1">
    <source>
        <dbReference type="SAM" id="MobiDB-lite"/>
    </source>
</evidence>
<gene>
    <name evidence="2" type="ORF">COLO4_22786</name>
</gene>
<dbReference type="EMBL" id="AWUE01018062">
    <property type="protein sequence ID" value="OMO82884.1"/>
    <property type="molecule type" value="Genomic_DNA"/>
</dbReference>
<dbReference type="AlphaFoldDB" id="A0A1R3IJX6"/>
<protein>
    <submittedName>
        <fullName evidence="2">Uncharacterized protein</fullName>
    </submittedName>
</protein>
<evidence type="ECO:0000313" key="2">
    <source>
        <dbReference type="EMBL" id="OMO82884.1"/>
    </source>
</evidence>
<proteinExistence type="predicted"/>
<accession>A0A1R3IJX6</accession>
<evidence type="ECO:0000313" key="3">
    <source>
        <dbReference type="Proteomes" id="UP000187203"/>
    </source>
</evidence>
<reference evidence="3" key="1">
    <citation type="submission" date="2013-09" db="EMBL/GenBank/DDBJ databases">
        <title>Corchorus olitorius genome sequencing.</title>
        <authorList>
            <person name="Alam M."/>
            <person name="Haque M.S."/>
            <person name="Islam M.S."/>
            <person name="Emdad E.M."/>
            <person name="Islam M.M."/>
            <person name="Ahmed B."/>
            <person name="Halim A."/>
            <person name="Hossen Q.M.M."/>
            <person name="Hossain M.Z."/>
            <person name="Ahmed R."/>
            <person name="Khan M.M."/>
            <person name="Islam R."/>
            <person name="Rashid M.M."/>
            <person name="Khan S.A."/>
            <person name="Rahman M.S."/>
            <person name="Alam M."/>
            <person name="Yahiya A.S."/>
            <person name="Khan M.S."/>
            <person name="Azam M.S."/>
            <person name="Haque T."/>
            <person name="Lashkar M.Z.H."/>
            <person name="Akhand A.I."/>
            <person name="Morshed G."/>
            <person name="Roy S."/>
            <person name="Uddin K.S."/>
            <person name="Rabeya T."/>
            <person name="Hossain A.S."/>
            <person name="Chowdhury A."/>
            <person name="Snigdha A.R."/>
            <person name="Mortoza M.S."/>
            <person name="Matin S.A."/>
            <person name="Hoque S.M.E."/>
            <person name="Islam M.K."/>
            <person name="Roy D.K."/>
            <person name="Haider R."/>
            <person name="Moosa M.M."/>
            <person name="Elias S.M."/>
            <person name="Hasan A.M."/>
            <person name="Jahan S."/>
            <person name="Shafiuddin M."/>
            <person name="Mahmood N."/>
            <person name="Shommy N.S."/>
        </authorList>
    </citation>
    <scope>NUCLEOTIDE SEQUENCE [LARGE SCALE GENOMIC DNA]</scope>
    <source>
        <strain evidence="3">cv. O-4</strain>
    </source>
</reference>
<feature type="region of interest" description="Disordered" evidence="1">
    <location>
        <begin position="15"/>
        <end position="35"/>
    </location>
</feature>
<dbReference type="Proteomes" id="UP000187203">
    <property type="component" value="Unassembled WGS sequence"/>
</dbReference>
<name>A0A1R3IJX6_9ROSI</name>
<organism evidence="2 3">
    <name type="scientific">Corchorus olitorius</name>
    <dbReference type="NCBI Taxonomy" id="93759"/>
    <lineage>
        <taxon>Eukaryota</taxon>
        <taxon>Viridiplantae</taxon>
        <taxon>Streptophyta</taxon>
        <taxon>Embryophyta</taxon>
        <taxon>Tracheophyta</taxon>
        <taxon>Spermatophyta</taxon>
        <taxon>Magnoliopsida</taxon>
        <taxon>eudicotyledons</taxon>
        <taxon>Gunneridae</taxon>
        <taxon>Pentapetalae</taxon>
        <taxon>rosids</taxon>
        <taxon>malvids</taxon>
        <taxon>Malvales</taxon>
        <taxon>Malvaceae</taxon>
        <taxon>Grewioideae</taxon>
        <taxon>Apeibeae</taxon>
        <taxon>Corchorus</taxon>
    </lineage>
</organism>
<keyword evidence="3" id="KW-1185">Reference proteome</keyword>
<sequence>MESVLRAVASWAHRTLDTASPPRSAISGRGGSGGG</sequence>
<comment type="caution">
    <text evidence="2">The sequence shown here is derived from an EMBL/GenBank/DDBJ whole genome shotgun (WGS) entry which is preliminary data.</text>
</comment>